<comment type="caution">
    <text evidence="2">The sequence shown here is derived from an EMBL/GenBank/DDBJ whole genome shotgun (WGS) entry which is preliminary data.</text>
</comment>
<dbReference type="Proteomes" id="UP000827092">
    <property type="component" value="Unassembled WGS sequence"/>
</dbReference>
<evidence type="ECO:0000313" key="3">
    <source>
        <dbReference type="Proteomes" id="UP000827092"/>
    </source>
</evidence>
<keyword evidence="1" id="KW-1133">Transmembrane helix</keyword>
<gene>
    <name evidence="2" type="ORF">JTE90_008397</name>
</gene>
<dbReference type="AlphaFoldDB" id="A0AAV6V579"/>
<sequence>MNFPTQTLGPLPNPPLPFTNPQHLPIRIFLRTKRRKCVTIPHLQPNPSNPFFSSPSFNRYLEKRALILNIGMSRSESLSVDMSDGAKDVSECVCGSDVSEEISLEEQAVVWIITPALIFLIFIILIVIWMLICRRTRVIVKTIPFEDSEESIVYMEDMKEVVATPTDPVDMMRRLRHHSTTQLVYSPIQVNELHKKVKRLSLSLKSNFMY</sequence>
<name>A0AAV6V579_9ARAC</name>
<evidence type="ECO:0000256" key="1">
    <source>
        <dbReference type="SAM" id="Phobius"/>
    </source>
</evidence>
<evidence type="ECO:0000313" key="2">
    <source>
        <dbReference type="EMBL" id="KAG8191083.1"/>
    </source>
</evidence>
<keyword evidence="3" id="KW-1185">Reference proteome</keyword>
<proteinExistence type="predicted"/>
<feature type="transmembrane region" description="Helical" evidence="1">
    <location>
        <begin position="108"/>
        <end position="132"/>
    </location>
</feature>
<accession>A0AAV6V579</accession>
<protein>
    <submittedName>
        <fullName evidence="2">Uncharacterized protein</fullName>
    </submittedName>
</protein>
<reference evidence="2 3" key="1">
    <citation type="journal article" date="2022" name="Nat. Ecol. Evol.">
        <title>A masculinizing supergene underlies an exaggerated male reproductive morph in a spider.</title>
        <authorList>
            <person name="Hendrickx F."/>
            <person name="De Corte Z."/>
            <person name="Sonet G."/>
            <person name="Van Belleghem S.M."/>
            <person name="Kostlbacher S."/>
            <person name="Vangestel C."/>
        </authorList>
    </citation>
    <scope>NUCLEOTIDE SEQUENCE [LARGE SCALE GENOMIC DNA]</scope>
    <source>
        <strain evidence="2">W744_W776</strain>
    </source>
</reference>
<dbReference type="EMBL" id="JAFNEN010000167">
    <property type="protein sequence ID" value="KAG8191083.1"/>
    <property type="molecule type" value="Genomic_DNA"/>
</dbReference>
<keyword evidence="1" id="KW-0472">Membrane</keyword>
<organism evidence="2 3">
    <name type="scientific">Oedothorax gibbosus</name>
    <dbReference type="NCBI Taxonomy" id="931172"/>
    <lineage>
        <taxon>Eukaryota</taxon>
        <taxon>Metazoa</taxon>
        <taxon>Ecdysozoa</taxon>
        <taxon>Arthropoda</taxon>
        <taxon>Chelicerata</taxon>
        <taxon>Arachnida</taxon>
        <taxon>Araneae</taxon>
        <taxon>Araneomorphae</taxon>
        <taxon>Entelegynae</taxon>
        <taxon>Araneoidea</taxon>
        <taxon>Linyphiidae</taxon>
        <taxon>Erigoninae</taxon>
        <taxon>Oedothorax</taxon>
    </lineage>
</organism>
<keyword evidence="1" id="KW-0812">Transmembrane</keyword>